<dbReference type="InterPro" id="IPR023213">
    <property type="entry name" value="CAT-like_dom_sf"/>
</dbReference>
<dbReference type="GO" id="GO:0045254">
    <property type="term" value="C:pyruvate dehydrogenase complex"/>
    <property type="evidence" value="ECO:0007669"/>
    <property type="project" value="InterPro"/>
</dbReference>
<dbReference type="PROSITE" id="PS51826">
    <property type="entry name" value="PSBD"/>
    <property type="match status" value="1"/>
</dbReference>
<name>A0A381Q9I5_9ZZZZ</name>
<dbReference type="Pfam" id="PF00198">
    <property type="entry name" value="2-oxoacid_dh"/>
    <property type="match status" value="1"/>
</dbReference>
<sequence>MAKEKNIDLKSVKGSGDNGRITKNDIENHTPNINEPIVSSSTQNKVVNVVSGNESFEDIENSQMRKAIARRLKESKFTAPHYYLNVEFDMDNAIAFRKQYNTLPDTKISFNDIVVKACAITLKQHPRVNSQWFEDKMRLNHHVHIGVAVGVPDGLVVPVVKFANEKSLTEIGFEVKDYAKKSKEKNLTPDEMEGSTFTVSNLGMFGIQEFTSIINQPNSAILSVGSIVQKPVIKEDKVQIGNTMKLTLACDHRTVDGVTGSLFLETLKGYIENPVTMLV</sequence>
<proteinExistence type="inferred from homology"/>
<dbReference type="EMBL" id="UINC01001232">
    <property type="protein sequence ID" value="SUZ75079.1"/>
    <property type="molecule type" value="Genomic_DNA"/>
</dbReference>
<feature type="compositionally biased region" description="Basic and acidic residues" evidence="2">
    <location>
        <begin position="1"/>
        <end position="11"/>
    </location>
</feature>
<feature type="region of interest" description="Disordered" evidence="2">
    <location>
        <begin position="1"/>
        <end position="35"/>
    </location>
</feature>
<dbReference type="Gene3D" id="4.10.320.10">
    <property type="entry name" value="E3-binding domain"/>
    <property type="match status" value="1"/>
</dbReference>
<dbReference type="GO" id="GO:0016746">
    <property type="term" value="F:acyltransferase activity"/>
    <property type="evidence" value="ECO:0007669"/>
    <property type="project" value="InterPro"/>
</dbReference>
<dbReference type="Gene3D" id="3.30.559.10">
    <property type="entry name" value="Chloramphenicol acetyltransferase-like domain"/>
    <property type="match status" value="1"/>
</dbReference>
<dbReference type="InterPro" id="IPR036625">
    <property type="entry name" value="E3-bd_dom_sf"/>
</dbReference>
<accession>A0A381Q9I5</accession>
<gene>
    <name evidence="4" type="ORF">METZ01_LOCUS27933</name>
</gene>
<dbReference type="PANTHER" id="PTHR23151">
    <property type="entry name" value="DIHYDROLIPOAMIDE ACETYL/SUCCINYL-TRANSFERASE-RELATED"/>
    <property type="match status" value="1"/>
</dbReference>
<dbReference type="AlphaFoldDB" id="A0A381Q9I5"/>
<dbReference type="InterPro" id="IPR045257">
    <property type="entry name" value="E2/Pdx1"/>
</dbReference>
<dbReference type="InterPro" id="IPR001078">
    <property type="entry name" value="2-oxoacid_DH_actylTfrase"/>
</dbReference>
<reference evidence="4" key="1">
    <citation type="submission" date="2018-05" db="EMBL/GenBank/DDBJ databases">
        <authorList>
            <person name="Lanie J.A."/>
            <person name="Ng W.-L."/>
            <person name="Kazmierczak K.M."/>
            <person name="Andrzejewski T.M."/>
            <person name="Davidsen T.M."/>
            <person name="Wayne K.J."/>
            <person name="Tettelin H."/>
            <person name="Glass J.I."/>
            <person name="Rusch D."/>
            <person name="Podicherti R."/>
            <person name="Tsui H.-C.T."/>
            <person name="Winkler M.E."/>
        </authorList>
    </citation>
    <scope>NUCLEOTIDE SEQUENCE</scope>
</reference>
<dbReference type="InterPro" id="IPR004167">
    <property type="entry name" value="PSBD"/>
</dbReference>
<evidence type="ECO:0000259" key="3">
    <source>
        <dbReference type="PROSITE" id="PS51826"/>
    </source>
</evidence>
<evidence type="ECO:0000256" key="1">
    <source>
        <dbReference type="ARBA" id="ARBA00007317"/>
    </source>
</evidence>
<dbReference type="GO" id="GO:0006086">
    <property type="term" value="P:pyruvate decarboxylation to acetyl-CoA"/>
    <property type="evidence" value="ECO:0007669"/>
    <property type="project" value="InterPro"/>
</dbReference>
<dbReference type="SUPFAM" id="SSF52777">
    <property type="entry name" value="CoA-dependent acyltransferases"/>
    <property type="match status" value="1"/>
</dbReference>
<dbReference type="SUPFAM" id="SSF47005">
    <property type="entry name" value="Peripheral subunit-binding domain of 2-oxo acid dehydrogenase complex"/>
    <property type="match status" value="1"/>
</dbReference>
<protein>
    <recommendedName>
        <fullName evidence="3">Peripheral subunit-binding (PSBD) domain-containing protein</fullName>
    </recommendedName>
</protein>
<dbReference type="Pfam" id="PF02817">
    <property type="entry name" value="E3_binding"/>
    <property type="match status" value="1"/>
</dbReference>
<evidence type="ECO:0000256" key="2">
    <source>
        <dbReference type="SAM" id="MobiDB-lite"/>
    </source>
</evidence>
<organism evidence="4">
    <name type="scientific">marine metagenome</name>
    <dbReference type="NCBI Taxonomy" id="408172"/>
    <lineage>
        <taxon>unclassified sequences</taxon>
        <taxon>metagenomes</taxon>
        <taxon>ecological metagenomes</taxon>
    </lineage>
</organism>
<feature type="domain" description="Peripheral subunit-binding (PSBD)" evidence="3">
    <location>
        <begin position="1"/>
        <end position="30"/>
    </location>
</feature>
<evidence type="ECO:0000313" key="4">
    <source>
        <dbReference type="EMBL" id="SUZ75079.1"/>
    </source>
</evidence>
<comment type="similarity">
    <text evidence="1">Belongs to the 2-oxoacid dehydrogenase family.</text>
</comment>
<dbReference type="PANTHER" id="PTHR23151:SF90">
    <property type="entry name" value="DIHYDROLIPOYLLYSINE-RESIDUE ACETYLTRANSFERASE COMPONENT OF PYRUVATE DEHYDROGENASE COMPLEX, MITOCHONDRIAL-RELATED"/>
    <property type="match status" value="1"/>
</dbReference>